<dbReference type="GO" id="GO:0018509">
    <property type="term" value="F:cis-2,3-dihydrobiphenyl-2,3-diol dehydrogenase activity"/>
    <property type="evidence" value="ECO:0007669"/>
    <property type="project" value="UniProtKB-EC"/>
</dbReference>
<evidence type="ECO:0000313" key="6">
    <source>
        <dbReference type="Proteomes" id="UP000494135"/>
    </source>
</evidence>
<evidence type="ECO:0000313" key="5">
    <source>
        <dbReference type="Proteomes" id="UP000193146"/>
    </source>
</evidence>
<dbReference type="PANTHER" id="PTHR43008:SF4">
    <property type="entry name" value="CHAIN DEHYDROGENASE, PUTATIVE (AFU_ORTHOLOGUE AFUA_4G08710)-RELATED"/>
    <property type="match status" value="1"/>
</dbReference>
<sequence length="282" mass="29640">MKKLENQVVLVTGGASGLGRAIVERFVSEGARVGVLDRSADRIAEIRDALGNGVMGFQGDVTSYEDNLRAVNGLVSQFGRLDCAIGNAGIWDFKTALVDLLEDKLSSAFDELFAVNVKGYLLLAKAALKALVESRGSLIFTASNASFRSDGGGVLYTASKHAIRGIVTQLAFELAPFVRVNAVAPGGMITNLSGVKSLGLSEATIPAEPFVEMARHVVPIGHLPTPADYTGAYVFFASREDNVPATGTVLRHDGGLAVQGFIDCRGGAGLLEKLSINQETVA</sequence>
<dbReference type="Gene3D" id="3.40.50.720">
    <property type="entry name" value="NAD(P)-binding Rossmann-like Domain"/>
    <property type="match status" value="1"/>
</dbReference>
<protein>
    <submittedName>
        <fullName evidence="4">3-(Cis-5,6-dihydroxycyclohexa-1, 3-dien-1-yl)propanoate dehydrogenase</fullName>
    </submittedName>
    <submittedName>
        <fullName evidence="3">Cis-2,3-dihydrobiphenyl-2,3-diol dehydrogenase</fullName>
        <ecNumber evidence="3">1.3.1.56</ecNumber>
    </submittedName>
</protein>
<dbReference type="EMBL" id="CADIKG010000040">
    <property type="protein sequence ID" value="CAB3772347.1"/>
    <property type="molecule type" value="Genomic_DNA"/>
</dbReference>
<dbReference type="GO" id="GO:0050664">
    <property type="term" value="F:oxidoreductase activity, acting on NAD(P)H, oxygen as acceptor"/>
    <property type="evidence" value="ECO:0007669"/>
    <property type="project" value="TreeGrafter"/>
</dbReference>
<dbReference type="PRINTS" id="PR00081">
    <property type="entry name" value="GDHRDH"/>
</dbReference>
<dbReference type="InterPro" id="IPR020904">
    <property type="entry name" value="Sc_DH/Rdtase_CS"/>
</dbReference>
<dbReference type="RefSeq" id="WP_085043566.1">
    <property type="nucleotide sequence ID" value="NZ_CADIKG010000040.1"/>
</dbReference>
<dbReference type="FunFam" id="3.40.50.720:FF:000084">
    <property type="entry name" value="Short-chain dehydrogenase reductase"/>
    <property type="match status" value="1"/>
</dbReference>
<evidence type="ECO:0000256" key="2">
    <source>
        <dbReference type="ARBA" id="ARBA00023002"/>
    </source>
</evidence>
<evidence type="ECO:0000313" key="4">
    <source>
        <dbReference type="EMBL" id="ORT79517.1"/>
    </source>
</evidence>
<reference evidence="4 5" key="1">
    <citation type="submission" date="2017-04" db="EMBL/GenBank/DDBJ databases">
        <title>Burkholderia puraquae sp. nov., a novel Burkholderia cepacia complex species from hospital setting samples.</title>
        <authorList>
            <person name="Martina P."/>
            <person name="Leguizamon M."/>
            <person name="Prieto C."/>
            <person name="Sousa S."/>
            <person name="Montanaro P."/>
            <person name="Draghi W."/>
            <person name="Staembler M."/>
            <person name="Bettiol M."/>
            <person name="Figoli C."/>
            <person name="Palau J."/>
            <person name="Alvarez F."/>
            <person name="Benetti S."/>
            <person name="Anchat E."/>
            <person name="Vescina C."/>
            <person name="Ferreras J."/>
            <person name="Lasch P."/>
            <person name="Lagares A."/>
            <person name="Zorreguieta A."/>
            <person name="Yantorno O."/>
            <person name="Bosch A."/>
        </authorList>
    </citation>
    <scope>NUCLEOTIDE SEQUENCE [LARGE SCALE GENOMIC DNA]</scope>
    <source>
        <strain evidence="4 5">CAMPA 1040</strain>
    </source>
</reference>
<proteinExistence type="inferred from homology"/>
<keyword evidence="2 3" id="KW-0560">Oxidoreductase</keyword>
<dbReference type="Pfam" id="PF00106">
    <property type="entry name" value="adh_short"/>
    <property type="match status" value="1"/>
</dbReference>
<dbReference type="Proteomes" id="UP000494135">
    <property type="component" value="Unassembled WGS sequence"/>
</dbReference>
<accession>A0A1X1P5H8</accession>
<dbReference type="PROSITE" id="PS00061">
    <property type="entry name" value="ADH_SHORT"/>
    <property type="match status" value="1"/>
</dbReference>
<dbReference type="OrthoDB" id="9809287at2"/>
<name>A0A1X1P5H8_9BURK</name>
<dbReference type="InterPro" id="IPR002347">
    <property type="entry name" value="SDR_fam"/>
</dbReference>
<dbReference type="EC" id="1.3.1.56" evidence="3"/>
<dbReference type="PANTHER" id="PTHR43008">
    <property type="entry name" value="BENZIL REDUCTASE"/>
    <property type="match status" value="1"/>
</dbReference>
<dbReference type="EMBL" id="NBYX01000041">
    <property type="protein sequence ID" value="ORT79517.1"/>
    <property type="molecule type" value="Genomic_DNA"/>
</dbReference>
<comment type="similarity">
    <text evidence="1">Belongs to the short-chain dehydrogenases/reductases (SDR) family.</text>
</comment>
<dbReference type="SUPFAM" id="SSF51735">
    <property type="entry name" value="NAD(P)-binding Rossmann-fold domains"/>
    <property type="match status" value="1"/>
</dbReference>
<dbReference type="InterPro" id="IPR036291">
    <property type="entry name" value="NAD(P)-bd_dom_sf"/>
</dbReference>
<evidence type="ECO:0000313" key="3">
    <source>
        <dbReference type="EMBL" id="CAB3772347.1"/>
    </source>
</evidence>
<gene>
    <name evidence="3" type="primary">bphB</name>
    <name evidence="4" type="ORF">B7G54_36805</name>
    <name evidence="3" type="ORF">LMG29660_07140</name>
</gene>
<keyword evidence="5" id="KW-1185">Reference proteome</keyword>
<dbReference type="NCBIfam" id="NF004849">
    <property type="entry name" value="PRK06200.1"/>
    <property type="match status" value="1"/>
</dbReference>
<dbReference type="Proteomes" id="UP000193146">
    <property type="component" value="Unassembled WGS sequence"/>
</dbReference>
<organism evidence="4 5">
    <name type="scientific">Burkholderia puraquae</name>
    <dbReference type="NCBI Taxonomy" id="1904757"/>
    <lineage>
        <taxon>Bacteria</taxon>
        <taxon>Pseudomonadati</taxon>
        <taxon>Pseudomonadota</taxon>
        <taxon>Betaproteobacteria</taxon>
        <taxon>Burkholderiales</taxon>
        <taxon>Burkholderiaceae</taxon>
        <taxon>Burkholderia</taxon>
        <taxon>Burkholderia cepacia complex</taxon>
    </lineage>
</organism>
<evidence type="ECO:0000256" key="1">
    <source>
        <dbReference type="ARBA" id="ARBA00006484"/>
    </source>
</evidence>
<dbReference type="AlphaFoldDB" id="A0A1X1P5H8"/>
<reference evidence="3 6" key="2">
    <citation type="submission" date="2020-04" db="EMBL/GenBank/DDBJ databases">
        <authorList>
            <person name="De Canck E."/>
        </authorList>
    </citation>
    <scope>NUCLEOTIDE SEQUENCE [LARGE SCALE GENOMIC DNA]</scope>
    <source>
        <strain evidence="3 6">LMG 29660</strain>
    </source>
</reference>